<keyword evidence="6" id="KW-1185">Reference proteome</keyword>
<gene>
    <name evidence="5" type="ORF">CYMTET_6125</name>
</gene>
<evidence type="ECO:0000256" key="2">
    <source>
        <dbReference type="SAM" id="SignalP"/>
    </source>
</evidence>
<dbReference type="Pfam" id="PF08246">
    <property type="entry name" value="Inhibitor_I29"/>
    <property type="match status" value="1"/>
</dbReference>
<dbReference type="SUPFAM" id="SSF54001">
    <property type="entry name" value="Cysteine proteinases"/>
    <property type="match status" value="1"/>
</dbReference>
<feature type="signal peptide" evidence="2">
    <location>
        <begin position="1"/>
        <end position="23"/>
    </location>
</feature>
<evidence type="ECO:0000313" key="5">
    <source>
        <dbReference type="EMBL" id="KAK3286313.1"/>
    </source>
</evidence>
<dbReference type="InterPro" id="IPR038765">
    <property type="entry name" value="Papain-like_cys_pep_sf"/>
</dbReference>
<dbReference type="GO" id="GO:0008234">
    <property type="term" value="F:cysteine-type peptidase activity"/>
    <property type="evidence" value="ECO:0007669"/>
    <property type="project" value="InterPro"/>
</dbReference>
<dbReference type="EMBL" id="LGRX02001339">
    <property type="protein sequence ID" value="KAK3286313.1"/>
    <property type="molecule type" value="Genomic_DNA"/>
</dbReference>
<feature type="domain" description="Peptidase C1A papain C-terminal" evidence="3">
    <location>
        <begin position="161"/>
        <end position="349"/>
    </location>
</feature>
<accession>A0AAE0GY72</accession>
<evidence type="ECO:0000313" key="6">
    <source>
        <dbReference type="Proteomes" id="UP001190700"/>
    </source>
</evidence>
<proteinExistence type="inferred from homology"/>
<dbReference type="Pfam" id="PF00112">
    <property type="entry name" value="Peptidase_C1"/>
    <property type="match status" value="1"/>
</dbReference>
<dbReference type="Proteomes" id="UP001190700">
    <property type="component" value="Unassembled WGS sequence"/>
</dbReference>
<dbReference type="Gene3D" id="1.10.287.2250">
    <property type="match status" value="1"/>
</dbReference>
<feature type="chain" id="PRO_5041902160" evidence="2">
    <location>
        <begin position="24"/>
        <end position="353"/>
    </location>
</feature>
<comment type="caution">
    <text evidence="5">The sequence shown here is derived from an EMBL/GenBank/DDBJ whole genome shotgun (WGS) entry which is preliminary data.</text>
</comment>
<dbReference type="InterPro" id="IPR013201">
    <property type="entry name" value="Prot_inhib_I29"/>
</dbReference>
<evidence type="ECO:0000259" key="3">
    <source>
        <dbReference type="SMART" id="SM00645"/>
    </source>
</evidence>
<evidence type="ECO:0000256" key="1">
    <source>
        <dbReference type="ARBA" id="ARBA00008455"/>
    </source>
</evidence>
<dbReference type="InterPro" id="IPR013128">
    <property type="entry name" value="Peptidase_C1A"/>
</dbReference>
<name>A0AAE0GY72_9CHLO</name>
<dbReference type="AlphaFoldDB" id="A0AAE0GY72"/>
<dbReference type="PANTHER" id="PTHR12411">
    <property type="entry name" value="CYSTEINE PROTEASE FAMILY C1-RELATED"/>
    <property type="match status" value="1"/>
</dbReference>
<evidence type="ECO:0000259" key="4">
    <source>
        <dbReference type="SMART" id="SM00848"/>
    </source>
</evidence>
<dbReference type="InterPro" id="IPR000668">
    <property type="entry name" value="Peptidase_C1A_C"/>
</dbReference>
<protein>
    <submittedName>
        <fullName evidence="5">Uncharacterized protein</fullName>
    </submittedName>
</protein>
<keyword evidence="2" id="KW-0732">Signal</keyword>
<dbReference type="GO" id="GO:0006508">
    <property type="term" value="P:proteolysis"/>
    <property type="evidence" value="ECO:0007669"/>
    <property type="project" value="InterPro"/>
</dbReference>
<sequence>MARAVNVVFLLLSCLDALISTYGLEDATLSHTLNASEESTSRALFDSWLSRHGKTYESRQEKERRFRIFKHHVDDVLAHNSQPGSTFRLGLNRFADLAPEEFQWNYCRSPKAARRGAAATTASRTSHISQPLPVCSSPAEVEPRGDGPTIPCSVDNTLCSWTRETDLCMGSCVSPVKDQGPNCSSGWAFAATGALESALSITSYSPTVDNLSAAALVQCVPAQHWQGCAGSDDGGAMVAAYNWVQQENGMATDRQYNYTPGHIQPGHCSQVPSGFRFAVSGCTEVKPDEASLLEAVTQQPVTTSIDCTNPRFQLYHSGVFTLNANETCAPGVSSSRPACLLTGSCRGEVASRT</sequence>
<organism evidence="5 6">
    <name type="scientific">Cymbomonas tetramitiformis</name>
    <dbReference type="NCBI Taxonomy" id="36881"/>
    <lineage>
        <taxon>Eukaryota</taxon>
        <taxon>Viridiplantae</taxon>
        <taxon>Chlorophyta</taxon>
        <taxon>Pyramimonadophyceae</taxon>
        <taxon>Pyramimonadales</taxon>
        <taxon>Pyramimonadaceae</taxon>
        <taxon>Cymbomonas</taxon>
    </lineage>
</organism>
<dbReference type="SMART" id="SM00645">
    <property type="entry name" value="Pept_C1"/>
    <property type="match status" value="1"/>
</dbReference>
<comment type="similarity">
    <text evidence="1">Belongs to the peptidase C1 family.</text>
</comment>
<dbReference type="Gene3D" id="3.90.70.10">
    <property type="entry name" value="Cysteine proteinases"/>
    <property type="match status" value="1"/>
</dbReference>
<feature type="domain" description="Cathepsin propeptide inhibitor" evidence="4">
    <location>
        <begin position="45"/>
        <end position="102"/>
    </location>
</feature>
<dbReference type="SMART" id="SM00848">
    <property type="entry name" value="Inhibitor_I29"/>
    <property type="match status" value="1"/>
</dbReference>
<reference evidence="5 6" key="1">
    <citation type="journal article" date="2015" name="Genome Biol. Evol.">
        <title>Comparative Genomics of a Bacterivorous Green Alga Reveals Evolutionary Causalities and Consequences of Phago-Mixotrophic Mode of Nutrition.</title>
        <authorList>
            <person name="Burns J.A."/>
            <person name="Paasch A."/>
            <person name="Narechania A."/>
            <person name="Kim E."/>
        </authorList>
    </citation>
    <scope>NUCLEOTIDE SEQUENCE [LARGE SCALE GENOMIC DNA]</scope>
    <source>
        <strain evidence="5 6">PLY_AMNH</strain>
    </source>
</reference>